<dbReference type="GeneID" id="94837829"/>
<gene>
    <name evidence="2" type="ORF">TRFO_23396</name>
</gene>
<sequence length="509" mass="59591">MDEAPKADDKGLTMLKSAIQAKEDIIQKQQAQIQVLQESLLSNQQTIRKLESTLANQNQRTMSLQQKNQILQTNCDHLETRLQFKRQTHDQAGSELQNKLADLSKAQSDQMNLQSRITIAQNEIKTAEEKESGLLAKVSELSNQKRQLELENNELKQYQSLAEEMQSQLELARLQIQQLETIHTKTQESIGVRDNELVKLRNENEALVSKYNKIRSLNKQFEKEVSQLNNKMQAISITTEQIDEIQAKIASKDQEIANYKEKNKKLTSQIKKLKEKQNDKTYKSQIKKLQSKLKEKEKELAQNQELLKEIQEQNQNNMNNLRNLNNNLNQENFFSKVNAKNNKSQILQQMQMQQMPQQYFSPENLVPKELYDKLKMKYKKLKKAKAVSLEEIYTLKLAAVRLEDDLSMYENVISSLREEREDLKSKLFSAENYISQLSKRNNNIDNDDDLIRDHLNNVNQDELTALQVENNNLRKRMDDLEQGMMIYNEKQRRNPVKTTVRPRKTVFNH</sequence>
<evidence type="ECO:0000313" key="3">
    <source>
        <dbReference type="Proteomes" id="UP000179807"/>
    </source>
</evidence>
<keyword evidence="1" id="KW-0175">Coiled coil</keyword>
<name>A0A1J4KF17_9EUKA</name>
<dbReference type="AlphaFoldDB" id="A0A1J4KF17"/>
<comment type="caution">
    <text evidence="2">The sequence shown here is derived from an EMBL/GenBank/DDBJ whole genome shotgun (WGS) entry which is preliminary data.</text>
</comment>
<feature type="coiled-coil region" evidence="1">
    <location>
        <begin position="19"/>
        <end position="74"/>
    </location>
</feature>
<evidence type="ECO:0000313" key="2">
    <source>
        <dbReference type="EMBL" id="OHT08182.1"/>
    </source>
</evidence>
<reference evidence="2" key="1">
    <citation type="submission" date="2016-10" db="EMBL/GenBank/DDBJ databases">
        <authorList>
            <person name="Benchimol M."/>
            <person name="Almeida L.G."/>
            <person name="Vasconcelos A.T."/>
            <person name="Perreira-Neves A."/>
            <person name="Rosa I.A."/>
            <person name="Tasca T."/>
            <person name="Bogo M.R."/>
            <person name="de Souza W."/>
        </authorList>
    </citation>
    <scope>NUCLEOTIDE SEQUENCE [LARGE SCALE GENOMIC DNA]</scope>
    <source>
        <strain evidence="2">K</strain>
    </source>
</reference>
<dbReference type="Proteomes" id="UP000179807">
    <property type="component" value="Unassembled WGS sequence"/>
</dbReference>
<feature type="coiled-coil region" evidence="1">
    <location>
        <begin position="371"/>
        <end position="490"/>
    </location>
</feature>
<evidence type="ECO:0000256" key="1">
    <source>
        <dbReference type="SAM" id="Coils"/>
    </source>
</evidence>
<organism evidence="2 3">
    <name type="scientific">Tritrichomonas foetus</name>
    <dbReference type="NCBI Taxonomy" id="1144522"/>
    <lineage>
        <taxon>Eukaryota</taxon>
        <taxon>Metamonada</taxon>
        <taxon>Parabasalia</taxon>
        <taxon>Tritrichomonadida</taxon>
        <taxon>Tritrichomonadidae</taxon>
        <taxon>Tritrichomonas</taxon>
    </lineage>
</organism>
<proteinExistence type="predicted"/>
<protein>
    <submittedName>
        <fullName evidence="2">Uncharacterized protein</fullName>
    </submittedName>
</protein>
<dbReference type="EMBL" id="MLAK01000675">
    <property type="protein sequence ID" value="OHT08182.1"/>
    <property type="molecule type" value="Genomic_DNA"/>
</dbReference>
<accession>A0A1J4KF17</accession>
<feature type="coiled-coil region" evidence="1">
    <location>
        <begin position="103"/>
        <end position="331"/>
    </location>
</feature>
<dbReference type="RefSeq" id="XP_068361318.1">
    <property type="nucleotide sequence ID" value="XM_068503125.1"/>
</dbReference>
<dbReference type="VEuPathDB" id="TrichDB:TRFO_23396"/>
<keyword evidence="3" id="KW-1185">Reference proteome</keyword>